<dbReference type="InterPro" id="IPR012675">
    <property type="entry name" value="Beta-grasp_dom_sf"/>
</dbReference>
<evidence type="ECO:0000313" key="5">
    <source>
        <dbReference type="EMBL" id="NWJ45646.1"/>
    </source>
</evidence>
<organism evidence="5 7">
    <name type="scientific">Candidatus Chlorohelix allophototropha</name>
    <dbReference type="NCBI Taxonomy" id="3003348"/>
    <lineage>
        <taxon>Bacteria</taxon>
        <taxon>Bacillati</taxon>
        <taxon>Chloroflexota</taxon>
        <taxon>Chloroflexia</taxon>
        <taxon>Candidatus Chloroheliales</taxon>
        <taxon>Candidatus Chloroheliaceae</taxon>
        <taxon>Candidatus Chlorohelix</taxon>
    </lineage>
</organism>
<evidence type="ECO:0000256" key="4">
    <source>
        <dbReference type="SAM" id="MobiDB-lite"/>
    </source>
</evidence>
<dbReference type="Proteomes" id="UP000521676">
    <property type="component" value="Unassembled WGS sequence"/>
</dbReference>
<dbReference type="AlphaFoldDB" id="A0A8T7M2W4"/>
<dbReference type="RefSeq" id="WP_341469409.1">
    <property type="nucleotide sequence ID" value="NZ_CP128399.1"/>
</dbReference>
<dbReference type="GO" id="GO:0006777">
    <property type="term" value="P:Mo-molybdopterin cofactor biosynthetic process"/>
    <property type="evidence" value="ECO:0007669"/>
    <property type="project" value="InterPro"/>
</dbReference>
<evidence type="ECO:0000313" key="7">
    <source>
        <dbReference type="Proteomes" id="UP000521676"/>
    </source>
</evidence>
<dbReference type="PANTHER" id="PTHR33359">
    <property type="entry name" value="MOLYBDOPTERIN SYNTHASE SULFUR CARRIER SUBUNIT"/>
    <property type="match status" value="1"/>
</dbReference>
<protein>
    <recommendedName>
        <fullName evidence="3">Molybdopterin synthase sulfur carrier subunit</fullName>
    </recommendedName>
</protein>
<dbReference type="PANTHER" id="PTHR33359:SF1">
    <property type="entry name" value="MOLYBDOPTERIN SYNTHASE SULFUR CARRIER SUBUNIT"/>
    <property type="match status" value="1"/>
</dbReference>
<evidence type="ECO:0000313" key="6">
    <source>
        <dbReference type="EMBL" id="WJW67516.1"/>
    </source>
</evidence>
<dbReference type="InterPro" id="IPR044672">
    <property type="entry name" value="MOCS2A"/>
</dbReference>
<evidence type="ECO:0000313" key="8">
    <source>
        <dbReference type="Proteomes" id="UP001431572"/>
    </source>
</evidence>
<accession>A0A8T7M2W4</accession>
<keyword evidence="8" id="KW-1185">Reference proteome</keyword>
<reference evidence="5 7" key="1">
    <citation type="submission" date="2020-06" db="EMBL/GenBank/DDBJ databases">
        <title>Anoxygenic phototrophic Chloroflexota member uses a Type I reaction center.</title>
        <authorList>
            <person name="Tsuji J.M."/>
            <person name="Shaw N.A."/>
            <person name="Nagashima S."/>
            <person name="Venkiteswaran J."/>
            <person name="Schiff S.L."/>
            <person name="Hanada S."/>
            <person name="Tank M."/>
            <person name="Neufeld J.D."/>
        </authorList>
    </citation>
    <scope>NUCLEOTIDE SEQUENCE [LARGE SCALE GENOMIC DNA]</scope>
    <source>
        <strain evidence="5">L227-S17</strain>
    </source>
</reference>
<comment type="similarity">
    <text evidence="2">Belongs to the MoaD family.</text>
</comment>
<sequence>MSSKVTVKLFASFREIIGNGNLEFPLPENGSLTAGELLAQLVQKYTALGGPARTCRIMINRQYASSNSPLSPGDEVAFIPPVGGGSD</sequence>
<evidence type="ECO:0000256" key="2">
    <source>
        <dbReference type="ARBA" id="ARBA00024200"/>
    </source>
</evidence>
<dbReference type="EMBL" id="CP128399">
    <property type="protein sequence ID" value="WJW67516.1"/>
    <property type="molecule type" value="Genomic_DNA"/>
</dbReference>
<dbReference type="Gene3D" id="3.10.20.30">
    <property type="match status" value="1"/>
</dbReference>
<proteinExistence type="inferred from homology"/>
<keyword evidence="1" id="KW-0547">Nucleotide-binding</keyword>
<dbReference type="GO" id="GO:0000166">
    <property type="term" value="F:nucleotide binding"/>
    <property type="evidence" value="ECO:0007669"/>
    <property type="project" value="UniProtKB-KW"/>
</dbReference>
<dbReference type="EMBL" id="JACATZ010000001">
    <property type="protein sequence ID" value="NWJ45646.1"/>
    <property type="molecule type" value="Genomic_DNA"/>
</dbReference>
<dbReference type="SUPFAM" id="SSF54285">
    <property type="entry name" value="MoaD/ThiS"/>
    <property type="match status" value="1"/>
</dbReference>
<feature type="region of interest" description="Disordered" evidence="4">
    <location>
        <begin position="67"/>
        <end position="87"/>
    </location>
</feature>
<dbReference type="GO" id="GO:1990133">
    <property type="term" value="C:molybdopterin adenylyltransferase complex"/>
    <property type="evidence" value="ECO:0007669"/>
    <property type="project" value="TreeGrafter"/>
</dbReference>
<dbReference type="Proteomes" id="UP001431572">
    <property type="component" value="Chromosome 1"/>
</dbReference>
<dbReference type="InterPro" id="IPR003749">
    <property type="entry name" value="ThiS/MoaD-like"/>
</dbReference>
<evidence type="ECO:0000256" key="3">
    <source>
        <dbReference type="ARBA" id="ARBA00024247"/>
    </source>
</evidence>
<dbReference type="InterPro" id="IPR016155">
    <property type="entry name" value="Mopterin_synth/thiamin_S_b"/>
</dbReference>
<name>A0A8T7M2W4_9CHLR</name>
<evidence type="ECO:0000256" key="1">
    <source>
        <dbReference type="ARBA" id="ARBA00022741"/>
    </source>
</evidence>
<reference evidence="6" key="2">
    <citation type="journal article" date="2024" name="Nature">
        <title>Anoxygenic phototroph of the Chloroflexota uses a type I reaction centre.</title>
        <authorList>
            <person name="Tsuji J.M."/>
            <person name="Shaw N.A."/>
            <person name="Nagashima S."/>
            <person name="Venkiteswaran J.J."/>
            <person name="Schiff S.L."/>
            <person name="Watanabe T."/>
            <person name="Fukui M."/>
            <person name="Hanada S."/>
            <person name="Tank M."/>
            <person name="Neufeld J.D."/>
        </authorList>
    </citation>
    <scope>NUCLEOTIDE SEQUENCE</scope>
    <source>
        <strain evidence="6">L227-S17</strain>
    </source>
</reference>
<dbReference type="Pfam" id="PF02597">
    <property type="entry name" value="ThiS"/>
    <property type="match status" value="1"/>
</dbReference>
<gene>
    <name evidence="5" type="ORF">HXX08_07185</name>
    <name evidence="6" type="ORF">OZ401_000783</name>
</gene>
<dbReference type="CDD" id="cd00754">
    <property type="entry name" value="Ubl_MoaD"/>
    <property type="match status" value="1"/>
</dbReference>